<accession>A0A1K0IBW9</accession>
<dbReference type="SUPFAM" id="SSF52172">
    <property type="entry name" value="CheY-like"/>
    <property type="match status" value="1"/>
</dbReference>
<proteinExistence type="predicted"/>
<evidence type="ECO:0000259" key="6">
    <source>
        <dbReference type="PROSITE" id="PS50110"/>
    </source>
</evidence>
<dbReference type="PANTHER" id="PTHR48111">
    <property type="entry name" value="REGULATOR OF RPOS"/>
    <property type="match status" value="1"/>
</dbReference>
<evidence type="ECO:0000256" key="3">
    <source>
        <dbReference type="ARBA" id="ARBA00023125"/>
    </source>
</evidence>
<dbReference type="GO" id="GO:0005829">
    <property type="term" value="C:cytosol"/>
    <property type="evidence" value="ECO:0007669"/>
    <property type="project" value="TreeGrafter"/>
</dbReference>
<feature type="domain" description="Response regulatory" evidence="6">
    <location>
        <begin position="8"/>
        <end position="123"/>
    </location>
</feature>
<dbReference type="RefSeq" id="WP_340522553.1">
    <property type="nucleotide sequence ID" value="NZ_FMSH01000115.1"/>
</dbReference>
<dbReference type="PROSITE" id="PS50110">
    <property type="entry name" value="RESPONSE_REGULATORY"/>
    <property type="match status" value="1"/>
</dbReference>
<organism evidence="8">
    <name type="scientific">Cupriavidus necator</name>
    <name type="common">Alcaligenes eutrophus</name>
    <name type="synonym">Ralstonia eutropha</name>
    <dbReference type="NCBI Taxonomy" id="106590"/>
    <lineage>
        <taxon>Bacteria</taxon>
        <taxon>Pseudomonadati</taxon>
        <taxon>Pseudomonadota</taxon>
        <taxon>Betaproteobacteria</taxon>
        <taxon>Burkholderiales</taxon>
        <taxon>Burkholderiaceae</taxon>
        <taxon>Cupriavidus</taxon>
    </lineage>
</organism>
<dbReference type="GO" id="GO:0032993">
    <property type="term" value="C:protein-DNA complex"/>
    <property type="evidence" value="ECO:0007669"/>
    <property type="project" value="TreeGrafter"/>
</dbReference>
<keyword evidence="2" id="KW-0902">Two-component regulatory system</keyword>
<keyword evidence="3 5" id="KW-0238">DNA-binding</keyword>
<protein>
    <submittedName>
        <fullName evidence="8">Response regulator, OmpR-family</fullName>
    </submittedName>
</protein>
<dbReference type="GO" id="GO:0000976">
    <property type="term" value="F:transcription cis-regulatory region binding"/>
    <property type="evidence" value="ECO:0007669"/>
    <property type="project" value="TreeGrafter"/>
</dbReference>
<dbReference type="InterPro" id="IPR036388">
    <property type="entry name" value="WH-like_DNA-bd_sf"/>
</dbReference>
<dbReference type="SMART" id="SM00862">
    <property type="entry name" value="Trans_reg_C"/>
    <property type="match status" value="1"/>
</dbReference>
<keyword evidence="1 4" id="KW-0597">Phosphoprotein</keyword>
<evidence type="ECO:0000256" key="4">
    <source>
        <dbReference type="PROSITE-ProRule" id="PRU00169"/>
    </source>
</evidence>
<dbReference type="InterPro" id="IPR011006">
    <property type="entry name" value="CheY-like_superfamily"/>
</dbReference>
<dbReference type="InterPro" id="IPR001867">
    <property type="entry name" value="OmpR/PhoB-type_DNA-bd"/>
</dbReference>
<sequence>MGKKMASRIASLEDAPADAALIRQVITGAGHDCVTFAESRCLLLALRDAGFDLLLLDWQMPDLSGREVLAWVRTHLDRRIPVMFLTCREAELDIVNALAAGADDYMVKPVRPAELAARIDCLLRRANPAQLAPLAPLRLGEYAFDCALRKVTCNGHPVGLTPKEFDLAVLLFRNEGRIVTRDHITAAVWGREISPLSRTIDTHVSRVRSKLGLQAGHGLRLTPVYTHGYRLERTDRPERTERAAA</sequence>
<evidence type="ECO:0000313" key="8">
    <source>
        <dbReference type="EMBL" id="SCU74791.1"/>
    </source>
</evidence>
<feature type="DNA-binding region" description="OmpR/PhoB-type" evidence="5">
    <location>
        <begin position="134"/>
        <end position="233"/>
    </location>
</feature>
<evidence type="ECO:0000256" key="2">
    <source>
        <dbReference type="ARBA" id="ARBA00023012"/>
    </source>
</evidence>
<dbReference type="PANTHER" id="PTHR48111:SF40">
    <property type="entry name" value="PHOSPHATE REGULON TRANSCRIPTIONAL REGULATORY PROTEIN PHOB"/>
    <property type="match status" value="1"/>
</dbReference>
<dbReference type="CDD" id="cd00383">
    <property type="entry name" value="trans_reg_C"/>
    <property type="match status" value="1"/>
</dbReference>
<dbReference type="Gene3D" id="3.40.50.2300">
    <property type="match status" value="1"/>
</dbReference>
<name>A0A1K0IBW9_CUPNE</name>
<reference evidence="8" key="1">
    <citation type="submission" date="2016-09" db="EMBL/GenBank/DDBJ databases">
        <authorList>
            <person name="Capua I."/>
            <person name="De Benedictis P."/>
            <person name="Joannis T."/>
            <person name="Lombin L.H."/>
            <person name="Cattoli G."/>
        </authorList>
    </citation>
    <scope>NUCLEOTIDE SEQUENCE</scope>
    <source>
        <strain evidence="8">B9</strain>
    </source>
</reference>
<evidence type="ECO:0000256" key="5">
    <source>
        <dbReference type="PROSITE-ProRule" id="PRU01091"/>
    </source>
</evidence>
<dbReference type="EMBL" id="FMSH01000115">
    <property type="protein sequence ID" value="SCU74791.1"/>
    <property type="molecule type" value="Genomic_DNA"/>
</dbReference>
<dbReference type="InterPro" id="IPR001789">
    <property type="entry name" value="Sig_transdc_resp-reg_receiver"/>
</dbReference>
<dbReference type="GO" id="GO:0006355">
    <property type="term" value="P:regulation of DNA-templated transcription"/>
    <property type="evidence" value="ECO:0007669"/>
    <property type="project" value="InterPro"/>
</dbReference>
<dbReference type="Gene3D" id="1.10.10.10">
    <property type="entry name" value="Winged helix-like DNA-binding domain superfamily/Winged helix DNA-binding domain"/>
    <property type="match status" value="1"/>
</dbReference>
<dbReference type="Pfam" id="PF00486">
    <property type="entry name" value="Trans_reg_C"/>
    <property type="match status" value="1"/>
</dbReference>
<feature type="modified residue" description="4-aspartylphosphate" evidence="4">
    <location>
        <position position="57"/>
    </location>
</feature>
<gene>
    <name evidence="8" type="ORF">CNECB9_2010005</name>
</gene>
<dbReference type="Gene3D" id="6.10.250.690">
    <property type="match status" value="1"/>
</dbReference>
<dbReference type="InterPro" id="IPR039420">
    <property type="entry name" value="WalR-like"/>
</dbReference>
<dbReference type="GO" id="GO:0000156">
    <property type="term" value="F:phosphorelay response regulator activity"/>
    <property type="evidence" value="ECO:0007669"/>
    <property type="project" value="TreeGrafter"/>
</dbReference>
<evidence type="ECO:0000259" key="7">
    <source>
        <dbReference type="PROSITE" id="PS51755"/>
    </source>
</evidence>
<dbReference type="Pfam" id="PF00072">
    <property type="entry name" value="Response_reg"/>
    <property type="match status" value="1"/>
</dbReference>
<dbReference type="PROSITE" id="PS51755">
    <property type="entry name" value="OMPR_PHOB"/>
    <property type="match status" value="1"/>
</dbReference>
<evidence type="ECO:0000256" key="1">
    <source>
        <dbReference type="ARBA" id="ARBA00022553"/>
    </source>
</evidence>
<feature type="domain" description="OmpR/PhoB-type" evidence="7">
    <location>
        <begin position="134"/>
        <end position="233"/>
    </location>
</feature>
<dbReference type="SMART" id="SM00448">
    <property type="entry name" value="REC"/>
    <property type="match status" value="1"/>
</dbReference>
<dbReference type="AlphaFoldDB" id="A0A1K0IBW9"/>